<dbReference type="Gene3D" id="1.10.287.470">
    <property type="entry name" value="Helix hairpin bin"/>
    <property type="match status" value="1"/>
</dbReference>
<dbReference type="Pfam" id="PF25917">
    <property type="entry name" value="BSH_RND"/>
    <property type="match status" value="1"/>
</dbReference>
<dbReference type="InterPro" id="IPR006143">
    <property type="entry name" value="RND_pump_MFP"/>
</dbReference>
<evidence type="ECO:0000256" key="1">
    <source>
        <dbReference type="ARBA" id="ARBA00009477"/>
    </source>
</evidence>
<dbReference type="Proteomes" id="UP001652542">
    <property type="component" value="Unassembled WGS sequence"/>
</dbReference>
<dbReference type="SUPFAM" id="SSF111369">
    <property type="entry name" value="HlyD-like secretion proteins"/>
    <property type="match status" value="1"/>
</dbReference>
<feature type="domain" description="YknX-like C-terminal permuted SH3-like" evidence="5">
    <location>
        <begin position="315"/>
        <end position="382"/>
    </location>
</feature>
<keyword evidence="7" id="KW-1185">Reference proteome</keyword>
<keyword evidence="3" id="KW-0732">Signal</keyword>
<evidence type="ECO:0000256" key="3">
    <source>
        <dbReference type="SAM" id="SignalP"/>
    </source>
</evidence>
<dbReference type="Gene3D" id="2.40.50.100">
    <property type="match status" value="1"/>
</dbReference>
<evidence type="ECO:0000256" key="2">
    <source>
        <dbReference type="SAM" id="Coils"/>
    </source>
</evidence>
<gene>
    <name evidence="6" type="ORF">OEW28_16625</name>
</gene>
<name>A0ABT2ZGT1_9RHOB</name>
<accession>A0ABT2ZGT1</accession>
<protein>
    <submittedName>
        <fullName evidence="6">Efflux RND transporter periplasmic adaptor subunit</fullName>
    </submittedName>
</protein>
<dbReference type="PANTHER" id="PTHR30469:SF15">
    <property type="entry name" value="HLYD FAMILY OF SECRETION PROTEINS"/>
    <property type="match status" value="1"/>
</dbReference>
<dbReference type="EMBL" id="JAOWKY010000005">
    <property type="protein sequence ID" value="MCV2870250.1"/>
    <property type="molecule type" value="Genomic_DNA"/>
</dbReference>
<feature type="chain" id="PRO_5045839481" evidence="3">
    <location>
        <begin position="27"/>
        <end position="392"/>
    </location>
</feature>
<comment type="similarity">
    <text evidence="1">Belongs to the membrane fusion protein (MFP) (TC 8.A.1) family.</text>
</comment>
<dbReference type="Pfam" id="PF25989">
    <property type="entry name" value="YknX_C"/>
    <property type="match status" value="1"/>
</dbReference>
<dbReference type="RefSeq" id="WP_263735925.1">
    <property type="nucleotide sequence ID" value="NZ_JAOWKY010000005.1"/>
</dbReference>
<evidence type="ECO:0000313" key="7">
    <source>
        <dbReference type="Proteomes" id="UP001652542"/>
    </source>
</evidence>
<organism evidence="6 7">
    <name type="scientific">Albidovulum marisflavi</name>
    <dbReference type="NCBI Taxonomy" id="2984159"/>
    <lineage>
        <taxon>Bacteria</taxon>
        <taxon>Pseudomonadati</taxon>
        <taxon>Pseudomonadota</taxon>
        <taxon>Alphaproteobacteria</taxon>
        <taxon>Rhodobacterales</taxon>
        <taxon>Paracoccaceae</taxon>
        <taxon>Albidovulum</taxon>
    </lineage>
</organism>
<dbReference type="InterPro" id="IPR058625">
    <property type="entry name" value="MdtA-like_BSH"/>
</dbReference>
<proteinExistence type="inferred from homology"/>
<dbReference type="Gene3D" id="2.40.420.20">
    <property type="match status" value="1"/>
</dbReference>
<dbReference type="InterPro" id="IPR058637">
    <property type="entry name" value="YknX-like_C"/>
</dbReference>
<reference evidence="6 7" key="1">
    <citation type="submission" date="2022-10" db="EMBL/GenBank/DDBJ databases">
        <title>Defluviimonas sp. nov., isolated from ocean surface water.</title>
        <authorList>
            <person name="He W."/>
            <person name="Wang L."/>
            <person name="Zhang D.-F."/>
        </authorList>
    </citation>
    <scope>NUCLEOTIDE SEQUENCE [LARGE SCALE GENOMIC DNA]</scope>
    <source>
        <strain evidence="6 7">WL0002</strain>
    </source>
</reference>
<dbReference type="Gene3D" id="2.40.30.170">
    <property type="match status" value="1"/>
</dbReference>
<evidence type="ECO:0000313" key="6">
    <source>
        <dbReference type="EMBL" id="MCV2870250.1"/>
    </source>
</evidence>
<evidence type="ECO:0000259" key="4">
    <source>
        <dbReference type="Pfam" id="PF25917"/>
    </source>
</evidence>
<feature type="coiled-coil region" evidence="2">
    <location>
        <begin position="96"/>
        <end position="137"/>
    </location>
</feature>
<feature type="domain" description="Multidrug resistance protein MdtA-like barrel-sandwich hybrid" evidence="4">
    <location>
        <begin position="64"/>
        <end position="229"/>
    </location>
</feature>
<evidence type="ECO:0000259" key="5">
    <source>
        <dbReference type="Pfam" id="PF25989"/>
    </source>
</evidence>
<keyword evidence="2" id="KW-0175">Coiled coil</keyword>
<dbReference type="PANTHER" id="PTHR30469">
    <property type="entry name" value="MULTIDRUG RESISTANCE PROTEIN MDTA"/>
    <property type="match status" value="1"/>
</dbReference>
<dbReference type="NCBIfam" id="TIGR01730">
    <property type="entry name" value="RND_mfp"/>
    <property type="match status" value="1"/>
</dbReference>
<sequence length="392" mass="40792">MARSLRFLLPYVVGGWSALAPSALPAQNTGDSATPTVTVVPTEIREVIAEVPITGTLVPREEILVTPQLTGVQIRKVNVDVGDWVNAGDVLVLLRSDLFEAQLSQAEAQVASAESAIRQARNQITSTEASQTQAESELERMVTLMEGGNVSQATYDAALAQAAAARAAAASARDGLTIAEAQRAQAFSQRDIARLNLSWTQIVAPVGGIIGTRNADVGALTAVGQAPLMTIIGGGVIELSAEVIETSLGELEPGQGGSVQVSGADGDLIGLVRIVAPTVDPVKRLGEVRITVEGDAALRSGVFASGSIVTDRHEATTVPVTAVLTDNAGPYVQVVRDGTVERREVVPGLIWRSYREIMTGLAPGETVIARAGAFFRDGDHVRPVEAATGAGP</sequence>
<comment type="caution">
    <text evidence="6">The sequence shown here is derived from an EMBL/GenBank/DDBJ whole genome shotgun (WGS) entry which is preliminary data.</text>
</comment>
<feature type="signal peptide" evidence="3">
    <location>
        <begin position="1"/>
        <end position="26"/>
    </location>
</feature>